<keyword evidence="2" id="KW-1185">Reference proteome</keyword>
<sequence length="93" mass="10752">MPPIQGKFGEDDIAAVSMEYPPYSPDLSPCHFHAFGPLIRTILEHRFTTDDELCDWVQAWIRPQPTGFFKDGIDRLVSRRDKCANSFDDYFLV</sequence>
<dbReference type="Gene3D" id="3.30.420.10">
    <property type="entry name" value="Ribonuclease H-like superfamily/Ribonuclease H"/>
    <property type="match status" value="1"/>
</dbReference>
<dbReference type="GO" id="GO:0003676">
    <property type="term" value="F:nucleic acid binding"/>
    <property type="evidence" value="ECO:0007669"/>
    <property type="project" value="InterPro"/>
</dbReference>
<proteinExistence type="predicted"/>
<name>A0A8X6X168_9ARAC</name>
<comment type="caution">
    <text evidence="1">The sequence shown here is derived from an EMBL/GenBank/DDBJ whole genome shotgun (WGS) entry which is preliminary data.</text>
</comment>
<dbReference type="InterPro" id="IPR052709">
    <property type="entry name" value="Transposase-MT_Hybrid"/>
</dbReference>
<dbReference type="AlphaFoldDB" id="A0A8X6X168"/>
<dbReference type="PANTHER" id="PTHR46060">
    <property type="entry name" value="MARINER MOS1 TRANSPOSASE-LIKE PROTEIN"/>
    <property type="match status" value="1"/>
</dbReference>
<dbReference type="InterPro" id="IPR036397">
    <property type="entry name" value="RNaseH_sf"/>
</dbReference>
<reference evidence="1" key="1">
    <citation type="submission" date="2020-08" db="EMBL/GenBank/DDBJ databases">
        <title>Multicomponent nature underlies the extraordinary mechanical properties of spider dragline silk.</title>
        <authorList>
            <person name="Kono N."/>
            <person name="Nakamura H."/>
            <person name="Mori M."/>
            <person name="Yoshida Y."/>
            <person name="Ohtoshi R."/>
            <person name="Malay A.D."/>
            <person name="Moran D.A.P."/>
            <person name="Tomita M."/>
            <person name="Numata K."/>
            <person name="Arakawa K."/>
        </authorList>
    </citation>
    <scope>NUCLEOTIDE SEQUENCE</scope>
</reference>
<organism evidence="1 2">
    <name type="scientific">Trichonephila inaurata madagascariensis</name>
    <dbReference type="NCBI Taxonomy" id="2747483"/>
    <lineage>
        <taxon>Eukaryota</taxon>
        <taxon>Metazoa</taxon>
        <taxon>Ecdysozoa</taxon>
        <taxon>Arthropoda</taxon>
        <taxon>Chelicerata</taxon>
        <taxon>Arachnida</taxon>
        <taxon>Araneae</taxon>
        <taxon>Araneomorphae</taxon>
        <taxon>Entelegynae</taxon>
        <taxon>Araneoidea</taxon>
        <taxon>Nephilidae</taxon>
        <taxon>Trichonephila</taxon>
        <taxon>Trichonephila inaurata</taxon>
    </lineage>
</organism>
<evidence type="ECO:0000313" key="2">
    <source>
        <dbReference type="Proteomes" id="UP000886998"/>
    </source>
</evidence>
<dbReference type="OrthoDB" id="6431520at2759"/>
<dbReference type="PANTHER" id="PTHR46060:SF3">
    <property type="entry name" value="PROTEIN GVQW3"/>
    <property type="match status" value="1"/>
</dbReference>
<protein>
    <submittedName>
        <fullName evidence="1">Mariner Mos1 transposase</fullName>
    </submittedName>
</protein>
<accession>A0A8X6X168</accession>
<gene>
    <name evidence="1" type="primary">marinerT_21</name>
    <name evidence="1" type="ORF">TNIN_158951</name>
</gene>
<evidence type="ECO:0000313" key="1">
    <source>
        <dbReference type="EMBL" id="GFY45082.1"/>
    </source>
</evidence>
<dbReference type="EMBL" id="BMAV01004609">
    <property type="protein sequence ID" value="GFY45082.1"/>
    <property type="molecule type" value="Genomic_DNA"/>
</dbReference>
<dbReference type="Proteomes" id="UP000886998">
    <property type="component" value="Unassembled WGS sequence"/>
</dbReference>